<feature type="transmembrane region" description="Helical" evidence="7">
    <location>
        <begin position="77"/>
        <end position="98"/>
    </location>
</feature>
<dbReference type="InterPro" id="IPR010432">
    <property type="entry name" value="RDD"/>
</dbReference>
<dbReference type="InterPro" id="IPR051791">
    <property type="entry name" value="Pra-immunoreactive"/>
</dbReference>
<proteinExistence type="predicted"/>
<dbReference type="OrthoDB" id="5187110at2"/>
<keyword evidence="2" id="KW-1003">Cell membrane</keyword>
<evidence type="ECO:0000313" key="9">
    <source>
        <dbReference type="EMBL" id="SFA81549.1"/>
    </source>
</evidence>
<keyword evidence="10" id="KW-1185">Reference proteome</keyword>
<evidence type="ECO:0000256" key="7">
    <source>
        <dbReference type="SAM" id="Phobius"/>
    </source>
</evidence>
<feature type="compositionally biased region" description="Gly residues" evidence="6">
    <location>
        <begin position="11"/>
        <end position="26"/>
    </location>
</feature>
<evidence type="ECO:0000256" key="1">
    <source>
        <dbReference type="ARBA" id="ARBA00004651"/>
    </source>
</evidence>
<dbReference type="EMBL" id="FOKA01000002">
    <property type="protein sequence ID" value="SFA81549.1"/>
    <property type="molecule type" value="Genomic_DNA"/>
</dbReference>
<dbReference type="STRING" id="988821.SAMN05421867_10257"/>
<dbReference type="RefSeq" id="WP_090030643.1">
    <property type="nucleotide sequence ID" value="NZ_BONM01000001.1"/>
</dbReference>
<evidence type="ECO:0000256" key="2">
    <source>
        <dbReference type="ARBA" id="ARBA00022475"/>
    </source>
</evidence>
<comment type="subcellular location">
    <subcellularLocation>
        <location evidence="1">Cell membrane</location>
        <topology evidence="1">Multi-pass membrane protein</topology>
    </subcellularLocation>
</comment>
<keyword evidence="3 7" id="KW-0812">Transmembrane</keyword>
<dbReference type="PANTHER" id="PTHR36115">
    <property type="entry name" value="PROLINE-RICH ANTIGEN HOMOLOG-RELATED"/>
    <property type="match status" value="1"/>
</dbReference>
<evidence type="ECO:0000256" key="4">
    <source>
        <dbReference type="ARBA" id="ARBA00022989"/>
    </source>
</evidence>
<evidence type="ECO:0000256" key="3">
    <source>
        <dbReference type="ARBA" id="ARBA00022692"/>
    </source>
</evidence>
<evidence type="ECO:0000256" key="6">
    <source>
        <dbReference type="SAM" id="MobiDB-lite"/>
    </source>
</evidence>
<dbReference type="InterPro" id="IPR016795">
    <property type="entry name" value="UCP021697"/>
</dbReference>
<reference evidence="10" key="1">
    <citation type="submission" date="2016-10" db="EMBL/GenBank/DDBJ databases">
        <authorList>
            <person name="Varghese N."/>
            <person name="Submissions S."/>
        </authorList>
    </citation>
    <scope>NUCLEOTIDE SEQUENCE [LARGE SCALE GENOMIC DNA]</scope>
    <source>
        <strain evidence="10">CGMCC 4.6945</strain>
    </source>
</reference>
<accession>A0A1I0VYP6</accession>
<dbReference type="Proteomes" id="UP000199012">
    <property type="component" value="Unassembled WGS sequence"/>
</dbReference>
<organism evidence="9 10">
    <name type="scientific">Cellulomonas marina</name>
    <dbReference type="NCBI Taxonomy" id="988821"/>
    <lineage>
        <taxon>Bacteria</taxon>
        <taxon>Bacillati</taxon>
        <taxon>Actinomycetota</taxon>
        <taxon>Actinomycetes</taxon>
        <taxon>Micrococcales</taxon>
        <taxon>Cellulomonadaceae</taxon>
        <taxon>Cellulomonas</taxon>
    </lineage>
</organism>
<keyword evidence="5 7" id="KW-0472">Membrane</keyword>
<protein>
    <submittedName>
        <fullName evidence="9">Uncharacterized membrane protein YckC, RDD family</fullName>
    </submittedName>
</protein>
<dbReference type="AlphaFoldDB" id="A0A1I0VYP6"/>
<evidence type="ECO:0000256" key="5">
    <source>
        <dbReference type="ARBA" id="ARBA00023136"/>
    </source>
</evidence>
<dbReference type="GO" id="GO:0005886">
    <property type="term" value="C:plasma membrane"/>
    <property type="evidence" value="ECO:0007669"/>
    <property type="project" value="UniProtKB-SubCell"/>
</dbReference>
<dbReference type="PANTHER" id="PTHR36115:SF6">
    <property type="entry name" value="PROLINE-RICH ANTIGEN HOMOLOG"/>
    <property type="match status" value="1"/>
</dbReference>
<name>A0A1I0VYP6_9CELL</name>
<evidence type="ECO:0000313" key="10">
    <source>
        <dbReference type="Proteomes" id="UP000199012"/>
    </source>
</evidence>
<feature type="transmembrane region" description="Helical" evidence="7">
    <location>
        <begin position="43"/>
        <end position="65"/>
    </location>
</feature>
<dbReference type="Pfam" id="PF06271">
    <property type="entry name" value="RDD"/>
    <property type="match status" value="1"/>
</dbReference>
<gene>
    <name evidence="9" type="ORF">SAMN05421867_10257</name>
</gene>
<dbReference type="PIRSF" id="PIRSF021697">
    <property type="entry name" value="UCP021697"/>
    <property type="match status" value="1"/>
</dbReference>
<evidence type="ECO:0000259" key="8">
    <source>
        <dbReference type="Pfam" id="PF06271"/>
    </source>
</evidence>
<feature type="domain" description="RDD" evidence="8">
    <location>
        <begin position="37"/>
        <end position="158"/>
    </location>
</feature>
<sequence length="164" mass="16322">MASREDVGSWLEGGPGGGGGRPGEGLGLPASGPGSPARLGRRLAALAVDWLACLLVSAAFFPSAAATGLALQRGEPLATLAVFAVENVLLVGTLGTTLGHRLLGLRVVPAPERASAASGPVAGVGLLRALVRTVLLCLVVPAVVRDGDGRGLHDTAAGTVIVRR</sequence>
<keyword evidence="4 7" id="KW-1133">Transmembrane helix</keyword>
<feature type="region of interest" description="Disordered" evidence="6">
    <location>
        <begin position="1"/>
        <end position="33"/>
    </location>
</feature>